<dbReference type="RefSeq" id="WP_088453275.1">
    <property type="nucleotide sequence ID" value="NZ_JACHXO010000006.1"/>
</dbReference>
<sequence length="482" mass="52129">MTLRRLLPGLPLLLWGIPLLHPVLQTAHSAHDIARVCEVILLAAAAIALMVQTYARPGHVSLRDGVRWSALVLLLATSTLLSVHPFVALHELVLWAGLLGLVLLMRLGLQSPDDINALLRLTVVGVFSHALLMLLLLAAALASGDNVYPWETIVGFDNPRFLNHAQTVVLPLVAVVATRDIRALWRRWAVATLVMSGMVLFITLGRATLLALFVGLLVALWWFRGRAAGYVWRSTSFTLLGMGLMWLVYLVWLRPAGHSIDVQGLTSSHFRDYLAGLAVKLWWGAPWVGVGPMHFSHWYNGEAAHPHNIYTQVLAEYGAIGAVLILVPAFQWMGRTLGTLRAAPASHAPVAVGLTVALVGVAVDGAFSGNFVMPVSQLWIAVLIGLSMAAPRVFGTNDAAPGPSEPPSPSSSTSPWTRPRVLPAPGMLALKLVLAMSVSAMAVEMLLTCAVTSSPQFDTPGPVNTRPDVDNNNPRFWIHGWF</sequence>
<dbReference type="InterPro" id="IPR007016">
    <property type="entry name" value="O-antigen_ligase-rel_domated"/>
</dbReference>
<evidence type="ECO:0000256" key="6">
    <source>
        <dbReference type="SAM" id="Phobius"/>
    </source>
</evidence>
<comment type="caution">
    <text evidence="8">The sequence shown here is derived from an EMBL/GenBank/DDBJ whole genome shotgun (WGS) entry which is preliminary data.</text>
</comment>
<accession>A0ABR6GVM8</accession>
<evidence type="ECO:0000313" key="9">
    <source>
        <dbReference type="Proteomes" id="UP000574369"/>
    </source>
</evidence>
<feature type="transmembrane region" description="Helical" evidence="6">
    <location>
        <begin position="375"/>
        <end position="394"/>
    </location>
</feature>
<reference evidence="8 9" key="1">
    <citation type="submission" date="2020-08" db="EMBL/GenBank/DDBJ databases">
        <title>Genomic Encyclopedia of Type Strains, Phase III (KMG-III): the genomes of soil and plant-associated and newly described type strains.</title>
        <authorList>
            <person name="Whitman W."/>
        </authorList>
    </citation>
    <scope>NUCLEOTIDE SEQUENCE [LARGE SCALE GENOMIC DNA]</scope>
    <source>
        <strain evidence="8 9">CECT 7247</strain>
    </source>
</reference>
<evidence type="ECO:0000256" key="4">
    <source>
        <dbReference type="ARBA" id="ARBA00023136"/>
    </source>
</evidence>
<feature type="transmembrane region" description="Helical" evidence="6">
    <location>
        <begin position="121"/>
        <end position="141"/>
    </location>
</feature>
<evidence type="ECO:0000256" key="3">
    <source>
        <dbReference type="ARBA" id="ARBA00022989"/>
    </source>
</evidence>
<evidence type="ECO:0000313" key="8">
    <source>
        <dbReference type="EMBL" id="MBB3196134.1"/>
    </source>
</evidence>
<keyword evidence="9" id="KW-1185">Reference proteome</keyword>
<dbReference type="InterPro" id="IPR051533">
    <property type="entry name" value="WaaL-like"/>
</dbReference>
<feature type="transmembrane region" description="Helical" evidence="6">
    <location>
        <begin position="39"/>
        <end position="56"/>
    </location>
</feature>
<keyword evidence="4 6" id="KW-0472">Membrane</keyword>
<evidence type="ECO:0000256" key="5">
    <source>
        <dbReference type="SAM" id="MobiDB-lite"/>
    </source>
</evidence>
<name>A0ABR6GVM8_9BURK</name>
<evidence type="ECO:0000259" key="7">
    <source>
        <dbReference type="Pfam" id="PF04932"/>
    </source>
</evidence>
<feature type="transmembrane region" description="Helical" evidence="6">
    <location>
        <begin position="68"/>
        <end position="86"/>
    </location>
</feature>
<dbReference type="Proteomes" id="UP000574369">
    <property type="component" value="Unassembled WGS sequence"/>
</dbReference>
<feature type="transmembrane region" description="Helical" evidence="6">
    <location>
        <begin position="273"/>
        <end position="289"/>
    </location>
</feature>
<feature type="domain" description="O-antigen ligase-related" evidence="7">
    <location>
        <begin position="192"/>
        <end position="326"/>
    </location>
</feature>
<organism evidence="8 9">
    <name type="scientific">Roseateles terrae</name>
    <dbReference type="NCBI Taxonomy" id="431060"/>
    <lineage>
        <taxon>Bacteria</taxon>
        <taxon>Pseudomonadati</taxon>
        <taxon>Pseudomonadota</taxon>
        <taxon>Betaproteobacteria</taxon>
        <taxon>Burkholderiales</taxon>
        <taxon>Sphaerotilaceae</taxon>
        <taxon>Roseateles</taxon>
    </lineage>
</organism>
<proteinExistence type="predicted"/>
<feature type="transmembrane region" description="Helical" evidence="6">
    <location>
        <begin position="342"/>
        <end position="363"/>
    </location>
</feature>
<comment type="subcellular location">
    <subcellularLocation>
        <location evidence="1">Membrane</location>
        <topology evidence="1">Multi-pass membrane protein</topology>
    </subcellularLocation>
</comment>
<feature type="region of interest" description="Disordered" evidence="5">
    <location>
        <begin position="397"/>
        <end position="417"/>
    </location>
</feature>
<feature type="transmembrane region" description="Helical" evidence="6">
    <location>
        <begin position="161"/>
        <end position="178"/>
    </location>
</feature>
<evidence type="ECO:0000256" key="1">
    <source>
        <dbReference type="ARBA" id="ARBA00004141"/>
    </source>
</evidence>
<keyword evidence="8" id="KW-0436">Ligase</keyword>
<feature type="transmembrane region" description="Helical" evidence="6">
    <location>
        <begin position="92"/>
        <end position="109"/>
    </location>
</feature>
<feature type="transmembrane region" description="Helical" evidence="6">
    <location>
        <begin position="190"/>
        <end position="223"/>
    </location>
</feature>
<gene>
    <name evidence="8" type="ORF">FHS28_003544</name>
</gene>
<evidence type="ECO:0000256" key="2">
    <source>
        <dbReference type="ARBA" id="ARBA00022692"/>
    </source>
</evidence>
<dbReference type="PANTHER" id="PTHR37422:SF13">
    <property type="entry name" value="LIPOPOLYSACCHARIDE BIOSYNTHESIS PROTEIN PA4999-RELATED"/>
    <property type="match status" value="1"/>
</dbReference>
<feature type="transmembrane region" description="Helical" evidence="6">
    <location>
        <begin position="235"/>
        <end position="252"/>
    </location>
</feature>
<dbReference type="GO" id="GO:0016874">
    <property type="term" value="F:ligase activity"/>
    <property type="evidence" value="ECO:0007669"/>
    <property type="project" value="UniProtKB-KW"/>
</dbReference>
<keyword evidence="3 6" id="KW-1133">Transmembrane helix</keyword>
<keyword evidence="2 6" id="KW-0812">Transmembrane</keyword>
<protein>
    <submittedName>
        <fullName evidence="8">O-antigen ligase</fullName>
    </submittedName>
</protein>
<dbReference type="Pfam" id="PF04932">
    <property type="entry name" value="Wzy_C"/>
    <property type="match status" value="1"/>
</dbReference>
<dbReference type="EMBL" id="JACHXO010000006">
    <property type="protein sequence ID" value="MBB3196134.1"/>
    <property type="molecule type" value="Genomic_DNA"/>
</dbReference>
<feature type="transmembrane region" description="Helical" evidence="6">
    <location>
        <begin position="309"/>
        <end position="330"/>
    </location>
</feature>
<dbReference type="PANTHER" id="PTHR37422">
    <property type="entry name" value="TEICHURONIC ACID BIOSYNTHESIS PROTEIN TUAE"/>
    <property type="match status" value="1"/>
</dbReference>